<dbReference type="RefSeq" id="WP_222337140.1">
    <property type="nucleotide sequence ID" value="NZ_CP082204.1"/>
</dbReference>
<keyword evidence="1" id="KW-0812">Transmembrane</keyword>
<feature type="transmembrane region" description="Helical" evidence="1">
    <location>
        <begin position="6"/>
        <end position="24"/>
    </location>
</feature>
<sequence>MNIYFWIALVCGVLAVLLLLWDWLEEDSSGCSSNYSPEEQALAEYLEKKQAINEVYLKAHAELLKSYKR</sequence>
<name>A0A9X4MUW9_STRSU</name>
<dbReference type="EMBL" id="JANFMP010000027">
    <property type="protein sequence ID" value="MDG4527484.1"/>
    <property type="molecule type" value="Genomic_DNA"/>
</dbReference>
<evidence type="ECO:0000313" key="3">
    <source>
        <dbReference type="Proteomes" id="UP001152875"/>
    </source>
</evidence>
<keyword evidence="1" id="KW-1133">Transmembrane helix</keyword>
<evidence type="ECO:0000256" key="1">
    <source>
        <dbReference type="SAM" id="Phobius"/>
    </source>
</evidence>
<organism evidence="2 3">
    <name type="scientific">Streptococcus suis</name>
    <dbReference type="NCBI Taxonomy" id="1307"/>
    <lineage>
        <taxon>Bacteria</taxon>
        <taxon>Bacillati</taxon>
        <taxon>Bacillota</taxon>
        <taxon>Bacilli</taxon>
        <taxon>Lactobacillales</taxon>
        <taxon>Streptococcaceae</taxon>
        <taxon>Streptococcus</taxon>
    </lineage>
</organism>
<proteinExistence type="predicted"/>
<accession>A0A9X4MUW9</accession>
<protein>
    <submittedName>
        <fullName evidence="2">Uncharacterized protein</fullName>
    </submittedName>
</protein>
<comment type="caution">
    <text evidence="2">The sequence shown here is derived from an EMBL/GenBank/DDBJ whole genome shotgun (WGS) entry which is preliminary data.</text>
</comment>
<dbReference type="AlphaFoldDB" id="A0A9X4MUW9"/>
<evidence type="ECO:0000313" key="2">
    <source>
        <dbReference type="EMBL" id="MDG4527484.1"/>
    </source>
</evidence>
<reference evidence="2" key="1">
    <citation type="submission" date="2022-07" db="EMBL/GenBank/DDBJ databases">
        <title>Whole Genome Sequencing of Streptococcus suis.</title>
        <authorList>
            <person name="Dai X."/>
            <person name="Huang J."/>
            <person name="Wang L."/>
        </authorList>
    </citation>
    <scope>NUCLEOTIDE SEQUENCE</scope>
    <source>
        <strain evidence="2">XNB2</strain>
    </source>
</reference>
<keyword evidence="1" id="KW-0472">Membrane</keyword>
<gene>
    <name evidence="2" type="ORF">NOL13_08830</name>
</gene>
<dbReference type="Proteomes" id="UP001152875">
    <property type="component" value="Unassembled WGS sequence"/>
</dbReference>